<dbReference type="Pfam" id="PF03956">
    <property type="entry name" value="Lys_export"/>
    <property type="match status" value="1"/>
</dbReference>
<comment type="caution">
    <text evidence="2">The sequence shown here is derived from an EMBL/GenBank/DDBJ whole genome shotgun (WGS) entry which is preliminary data.</text>
</comment>
<keyword evidence="1" id="KW-0472">Membrane</keyword>
<feature type="transmembrane region" description="Helical" evidence="1">
    <location>
        <begin position="6"/>
        <end position="21"/>
    </location>
</feature>
<evidence type="ECO:0000256" key="1">
    <source>
        <dbReference type="SAM" id="Phobius"/>
    </source>
</evidence>
<feature type="transmembrane region" description="Helical" evidence="1">
    <location>
        <begin position="280"/>
        <end position="301"/>
    </location>
</feature>
<feature type="transmembrane region" description="Helical" evidence="1">
    <location>
        <begin position="61"/>
        <end position="89"/>
    </location>
</feature>
<dbReference type="Proteomes" id="UP001500171">
    <property type="component" value="Unassembled WGS sequence"/>
</dbReference>
<feature type="transmembrane region" description="Helical" evidence="1">
    <location>
        <begin position="206"/>
        <end position="229"/>
    </location>
</feature>
<proteinExistence type="predicted"/>
<feature type="transmembrane region" description="Helical" evidence="1">
    <location>
        <begin position="110"/>
        <end position="129"/>
    </location>
</feature>
<keyword evidence="1" id="KW-0812">Transmembrane</keyword>
<sequence>MLFGILIALVPLLIGYLIKLSNPKWLNTINQSLSLMVYLILFLMGSELAQLNDLLSHLTTIIYSTLLLFICTFGFNMIALMVIDVVLPWRSKGPNSEPLVSRFKMILESLRICLALVLGFICGLLPLSIWQYNETASKVTLVVLLVLVGIQLRSNNISLKQILINKVGMTTTLVVTLSALLGGLLASYLLDLPINTGLAMSSGFGWYSLSGVLMTEAQGPIIGSISFLNDIMRELCAIILIPSLIKRFKLTSLGICGATSMDFTLPMLQKGGGIVMVPPAIVQGFLLTLIMPVLMTFLNYYF</sequence>
<name>A0ABP9N2I2_9GAMM</name>
<accession>A0ABP9N2I2</accession>
<keyword evidence="3" id="KW-1185">Reference proteome</keyword>
<evidence type="ECO:0000313" key="2">
    <source>
        <dbReference type="EMBL" id="GAA5105792.1"/>
    </source>
</evidence>
<protein>
    <submittedName>
        <fullName evidence="2">L-lysine exporter LysO</fullName>
    </submittedName>
</protein>
<feature type="transmembrane region" description="Helical" evidence="1">
    <location>
        <begin position="33"/>
        <end position="49"/>
    </location>
</feature>
<feature type="transmembrane region" description="Helical" evidence="1">
    <location>
        <begin position="164"/>
        <end position="186"/>
    </location>
</feature>
<evidence type="ECO:0000313" key="3">
    <source>
        <dbReference type="Proteomes" id="UP001500171"/>
    </source>
</evidence>
<gene>
    <name evidence="2" type="primary">lysO</name>
    <name evidence="2" type="ORF">GCM10023211_04900</name>
</gene>
<dbReference type="PANTHER" id="PTHR35804">
    <property type="entry name" value="LYSINE EXPORTER LYSO"/>
    <property type="match status" value="1"/>
</dbReference>
<keyword evidence="1" id="KW-1133">Transmembrane helix</keyword>
<organism evidence="2 3">
    <name type="scientific">Orbus sasakiae</name>
    <dbReference type="NCBI Taxonomy" id="1078475"/>
    <lineage>
        <taxon>Bacteria</taxon>
        <taxon>Pseudomonadati</taxon>
        <taxon>Pseudomonadota</taxon>
        <taxon>Gammaproteobacteria</taxon>
        <taxon>Orbales</taxon>
        <taxon>Orbaceae</taxon>
        <taxon>Orbus</taxon>
    </lineage>
</organism>
<dbReference type="EMBL" id="BAABHY010000001">
    <property type="protein sequence ID" value="GAA5105792.1"/>
    <property type="molecule type" value="Genomic_DNA"/>
</dbReference>
<dbReference type="PANTHER" id="PTHR35804:SF1">
    <property type="entry name" value="LYSINE EXPORTER LYSO"/>
    <property type="match status" value="1"/>
</dbReference>
<reference evidence="3" key="1">
    <citation type="journal article" date="2019" name="Int. J. Syst. Evol. Microbiol.">
        <title>The Global Catalogue of Microorganisms (GCM) 10K type strain sequencing project: providing services to taxonomists for standard genome sequencing and annotation.</title>
        <authorList>
            <consortium name="The Broad Institute Genomics Platform"/>
            <consortium name="The Broad Institute Genome Sequencing Center for Infectious Disease"/>
            <person name="Wu L."/>
            <person name="Ma J."/>
        </authorList>
    </citation>
    <scope>NUCLEOTIDE SEQUENCE [LARGE SCALE GENOMIC DNA]</scope>
    <source>
        <strain evidence="3">JCM 18050</strain>
    </source>
</reference>
<dbReference type="RefSeq" id="WP_345488448.1">
    <property type="nucleotide sequence ID" value="NZ_BAABHY010000001.1"/>
</dbReference>
<dbReference type="InterPro" id="IPR005642">
    <property type="entry name" value="LysO"/>
</dbReference>